<sequence>MQAKLRLGLPRWMQGRFAITAGDGVLKDEPSGALGLLVNSICADWAERPVDGARNAGRSTSIAWLKSYEKNTSHIPIKSPFLAKNLCFAMI</sequence>
<accession>A0A839ZB85</accession>
<comment type="caution">
    <text evidence="1">The sequence shown here is derived from an EMBL/GenBank/DDBJ whole genome shotgun (WGS) entry which is preliminary data.</text>
</comment>
<keyword evidence="2" id="KW-1185">Reference proteome</keyword>
<name>A0A839ZB85_9HYPH</name>
<gene>
    <name evidence="1" type="ORF">FHS55_002596</name>
</gene>
<evidence type="ECO:0000313" key="1">
    <source>
        <dbReference type="EMBL" id="MBB3771987.1"/>
    </source>
</evidence>
<reference evidence="1 2" key="1">
    <citation type="submission" date="2020-08" db="EMBL/GenBank/DDBJ databases">
        <title>Genomic Encyclopedia of Type Strains, Phase IV (KMG-IV): sequencing the most valuable type-strain genomes for metagenomic binning, comparative biology and taxonomic classification.</title>
        <authorList>
            <person name="Goeker M."/>
        </authorList>
    </citation>
    <scope>NUCLEOTIDE SEQUENCE [LARGE SCALE GENOMIC DNA]</scope>
    <source>
        <strain evidence="1 2">DSM 5895</strain>
    </source>
</reference>
<dbReference type="AlphaFoldDB" id="A0A839ZB85"/>
<evidence type="ECO:0000313" key="2">
    <source>
        <dbReference type="Proteomes" id="UP000533469"/>
    </source>
</evidence>
<protein>
    <submittedName>
        <fullName evidence="1">Uncharacterized protein</fullName>
    </submittedName>
</protein>
<dbReference type="RefSeq" id="WP_183190135.1">
    <property type="nucleotide sequence ID" value="NZ_JACICD010000004.1"/>
</dbReference>
<proteinExistence type="predicted"/>
<dbReference type="Proteomes" id="UP000533469">
    <property type="component" value="Unassembled WGS sequence"/>
</dbReference>
<dbReference type="EMBL" id="JACICD010000004">
    <property type="protein sequence ID" value="MBB3771987.1"/>
    <property type="molecule type" value="Genomic_DNA"/>
</dbReference>
<organism evidence="1 2">
    <name type="scientific">Ancylobacter tetraedralis</name>
    <dbReference type="NCBI Taxonomy" id="217068"/>
    <lineage>
        <taxon>Bacteria</taxon>
        <taxon>Pseudomonadati</taxon>
        <taxon>Pseudomonadota</taxon>
        <taxon>Alphaproteobacteria</taxon>
        <taxon>Hyphomicrobiales</taxon>
        <taxon>Xanthobacteraceae</taxon>
        <taxon>Ancylobacter</taxon>
    </lineage>
</organism>